<dbReference type="InterPro" id="IPR002885">
    <property type="entry name" value="PPR_rpt"/>
</dbReference>
<dbReference type="Gramene" id="mRNA:HanXRQr2_Chr02g0084981">
    <property type="protein sequence ID" value="CDS:HanXRQr2_Chr02g0084981.1"/>
    <property type="gene ID" value="HanXRQr2_Chr02g0084981"/>
</dbReference>
<protein>
    <submittedName>
        <fullName evidence="4">Tetratricopeptide-like helical domain superfamily</fullName>
    </submittedName>
</protein>
<evidence type="ECO:0000256" key="2">
    <source>
        <dbReference type="ARBA" id="ARBA00022737"/>
    </source>
</evidence>
<reference evidence="4" key="2">
    <citation type="submission" date="2020-06" db="EMBL/GenBank/DDBJ databases">
        <title>Helianthus annuus Genome sequencing and assembly Release 2.</title>
        <authorList>
            <person name="Gouzy J."/>
            <person name="Langlade N."/>
            <person name="Munos S."/>
        </authorList>
    </citation>
    <scope>NUCLEOTIDE SEQUENCE</scope>
    <source>
        <tissue evidence="4">Leaves</tissue>
    </source>
</reference>
<reference evidence="4" key="1">
    <citation type="journal article" date="2017" name="Nature">
        <title>The sunflower genome provides insights into oil metabolism, flowering and Asterid evolution.</title>
        <authorList>
            <person name="Badouin H."/>
            <person name="Gouzy J."/>
            <person name="Grassa C.J."/>
            <person name="Murat F."/>
            <person name="Staton S.E."/>
            <person name="Cottret L."/>
            <person name="Lelandais-Briere C."/>
            <person name="Owens G.L."/>
            <person name="Carrere S."/>
            <person name="Mayjonade B."/>
            <person name="Legrand L."/>
            <person name="Gill N."/>
            <person name="Kane N.C."/>
            <person name="Bowers J.E."/>
            <person name="Hubner S."/>
            <person name="Bellec A."/>
            <person name="Berard A."/>
            <person name="Berges H."/>
            <person name="Blanchet N."/>
            <person name="Boniface M.C."/>
            <person name="Brunel D."/>
            <person name="Catrice O."/>
            <person name="Chaidir N."/>
            <person name="Claudel C."/>
            <person name="Donnadieu C."/>
            <person name="Faraut T."/>
            <person name="Fievet G."/>
            <person name="Helmstetter N."/>
            <person name="King M."/>
            <person name="Knapp S.J."/>
            <person name="Lai Z."/>
            <person name="Le Paslier M.C."/>
            <person name="Lippi Y."/>
            <person name="Lorenzon L."/>
            <person name="Mandel J.R."/>
            <person name="Marage G."/>
            <person name="Marchand G."/>
            <person name="Marquand E."/>
            <person name="Bret-Mestries E."/>
            <person name="Morien E."/>
            <person name="Nambeesan S."/>
            <person name="Nguyen T."/>
            <person name="Pegot-Espagnet P."/>
            <person name="Pouilly N."/>
            <person name="Raftis F."/>
            <person name="Sallet E."/>
            <person name="Schiex T."/>
            <person name="Thomas J."/>
            <person name="Vandecasteele C."/>
            <person name="Vares D."/>
            <person name="Vear F."/>
            <person name="Vautrin S."/>
            <person name="Crespi M."/>
            <person name="Mangin B."/>
            <person name="Burke J.M."/>
            <person name="Salse J."/>
            <person name="Munos S."/>
            <person name="Vincourt P."/>
            <person name="Rieseberg L.H."/>
            <person name="Langlade N.B."/>
        </authorList>
    </citation>
    <scope>NUCLEOTIDE SEQUENCE</scope>
    <source>
        <tissue evidence="4">Leaves</tissue>
    </source>
</reference>
<feature type="repeat" description="PPR" evidence="3">
    <location>
        <begin position="46"/>
        <end position="80"/>
    </location>
</feature>
<dbReference type="EMBL" id="MNCJ02000317">
    <property type="protein sequence ID" value="KAF5820096.1"/>
    <property type="molecule type" value="Genomic_DNA"/>
</dbReference>
<dbReference type="AlphaFoldDB" id="A0A9K3JRU9"/>
<keyword evidence="2" id="KW-0677">Repeat</keyword>
<sequence>MPEMGMGVSPDVTRYNILLDGFGRNLQFYKCFQLLEEMETNGLIPNAISSGSLVNHLCKDGRLLEAQVIFIDMTSRGVLPNTRIYNMLINGYCNQGNIQDAYKMVDKMSSDNVVPTFYTYNTLINGLCKKGKQRKVFRVIREDESIRNKTYYQHVSSANYRMQKKRV</sequence>
<dbReference type="Proteomes" id="UP000215914">
    <property type="component" value="Unassembled WGS sequence"/>
</dbReference>
<accession>A0A9K3JRU9</accession>
<dbReference type="PROSITE" id="PS51375">
    <property type="entry name" value="PPR"/>
    <property type="match status" value="3"/>
</dbReference>
<dbReference type="PANTHER" id="PTHR47941">
    <property type="entry name" value="PENTATRICOPEPTIDE REPEAT-CONTAINING PROTEIN 3, MITOCHONDRIAL"/>
    <property type="match status" value="1"/>
</dbReference>
<dbReference type="Gene3D" id="1.25.40.10">
    <property type="entry name" value="Tetratricopeptide repeat domain"/>
    <property type="match status" value="2"/>
</dbReference>
<dbReference type="NCBIfam" id="TIGR00756">
    <property type="entry name" value="PPR"/>
    <property type="match status" value="3"/>
</dbReference>
<comment type="similarity">
    <text evidence="1">Belongs to the PPR family. P subfamily.</text>
</comment>
<evidence type="ECO:0000256" key="3">
    <source>
        <dbReference type="PROSITE-ProRule" id="PRU00708"/>
    </source>
</evidence>
<feature type="repeat" description="PPR" evidence="3">
    <location>
        <begin position="81"/>
        <end position="115"/>
    </location>
</feature>
<gene>
    <name evidence="4" type="ORF">HanXRQr2_Chr02g0084981</name>
</gene>
<proteinExistence type="inferred from homology"/>
<comment type="caution">
    <text evidence="4">The sequence shown here is derived from an EMBL/GenBank/DDBJ whole genome shotgun (WGS) entry which is preliminary data.</text>
</comment>
<keyword evidence="5" id="KW-1185">Reference proteome</keyword>
<evidence type="ECO:0000313" key="5">
    <source>
        <dbReference type="Proteomes" id="UP000215914"/>
    </source>
</evidence>
<organism evidence="4 5">
    <name type="scientific">Helianthus annuus</name>
    <name type="common">Common sunflower</name>
    <dbReference type="NCBI Taxonomy" id="4232"/>
    <lineage>
        <taxon>Eukaryota</taxon>
        <taxon>Viridiplantae</taxon>
        <taxon>Streptophyta</taxon>
        <taxon>Embryophyta</taxon>
        <taxon>Tracheophyta</taxon>
        <taxon>Spermatophyta</taxon>
        <taxon>Magnoliopsida</taxon>
        <taxon>eudicotyledons</taxon>
        <taxon>Gunneridae</taxon>
        <taxon>Pentapetalae</taxon>
        <taxon>asterids</taxon>
        <taxon>campanulids</taxon>
        <taxon>Asterales</taxon>
        <taxon>Asteraceae</taxon>
        <taxon>Asteroideae</taxon>
        <taxon>Heliantheae alliance</taxon>
        <taxon>Heliantheae</taxon>
        <taxon>Helianthus</taxon>
    </lineage>
</organism>
<evidence type="ECO:0000256" key="1">
    <source>
        <dbReference type="ARBA" id="ARBA00007626"/>
    </source>
</evidence>
<dbReference type="Pfam" id="PF13041">
    <property type="entry name" value="PPR_2"/>
    <property type="match status" value="2"/>
</dbReference>
<name>A0A9K3JRU9_HELAN</name>
<evidence type="ECO:0000313" key="4">
    <source>
        <dbReference type="EMBL" id="KAF5820096.1"/>
    </source>
</evidence>
<feature type="repeat" description="PPR" evidence="3">
    <location>
        <begin position="11"/>
        <end position="45"/>
    </location>
</feature>
<dbReference type="InterPro" id="IPR011990">
    <property type="entry name" value="TPR-like_helical_dom_sf"/>
</dbReference>